<dbReference type="RefSeq" id="WP_067127734.1">
    <property type="nucleotide sequence ID" value="NZ_KQ948215.1"/>
</dbReference>
<dbReference type="STRING" id="67386.AQI95_24560"/>
<feature type="transmembrane region" description="Helical" evidence="1">
    <location>
        <begin position="61"/>
        <end position="79"/>
    </location>
</feature>
<dbReference type="OrthoDB" id="3480304at2"/>
<name>A0A101P1D0_9ACTN</name>
<feature type="transmembrane region" description="Helical" evidence="1">
    <location>
        <begin position="35"/>
        <end position="54"/>
    </location>
</feature>
<dbReference type="AlphaFoldDB" id="A0A101P1D0"/>
<gene>
    <name evidence="2" type="ORF">AQI95_24560</name>
</gene>
<accession>A0A101P1D0</accession>
<dbReference type="EMBL" id="LMWN01000035">
    <property type="protein sequence ID" value="KUN03135.1"/>
    <property type="molecule type" value="Genomic_DNA"/>
</dbReference>
<evidence type="ECO:0000256" key="1">
    <source>
        <dbReference type="SAM" id="Phobius"/>
    </source>
</evidence>
<keyword evidence="1" id="KW-1133">Transmembrane helix</keyword>
<organism evidence="2 3">
    <name type="scientific">Streptomyces yokosukanensis</name>
    <dbReference type="NCBI Taxonomy" id="67386"/>
    <lineage>
        <taxon>Bacteria</taxon>
        <taxon>Bacillati</taxon>
        <taxon>Actinomycetota</taxon>
        <taxon>Actinomycetes</taxon>
        <taxon>Kitasatosporales</taxon>
        <taxon>Streptomycetaceae</taxon>
        <taxon>Streptomyces</taxon>
    </lineage>
</organism>
<feature type="transmembrane region" description="Helical" evidence="1">
    <location>
        <begin position="9"/>
        <end position="29"/>
    </location>
</feature>
<evidence type="ECO:0000313" key="3">
    <source>
        <dbReference type="Proteomes" id="UP000053127"/>
    </source>
</evidence>
<feature type="transmembrane region" description="Helical" evidence="1">
    <location>
        <begin position="85"/>
        <end position="103"/>
    </location>
</feature>
<keyword evidence="1" id="KW-0812">Transmembrane</keyword>
<sequence>MKIFGREPAALLAFVAVGIKLLAAFGVGLSSDQQAVLNAVAAAVVGLVVAVMAHDALAAPLYGLAQAALALAVGFGLHWSADQQAVVLSFVQVAIAMFLRTQVTAKAPAETVASVQGA</sequence>
<comment type="caution">
    <text evidence="2">The sequence shown here is derived from an EMBL/GenBank/DDBJ whole genome shotgun (WGS) entry which is preliminary data.</text>
</comment>
<evidence type="ECO:0000313" key="2">
    <source>
        <dbReference type="EMBL" id="KUN03135.1"/>
    </source>
</evidence>
<reference evidence="2 3" key="1">
    <citation type="submission" date="2015-10" db="EMBL/GenBank/DDBJ databases">
        <title>Draft genome sequence of Streptomyces yokosukanensis DSM 40224, type strain for the species Streptomyces yokosukanensis.</title>
        <authorList>
            <person name="Ruckert C."/>
            <person name="Winkler A."/>
            <person name="Kalinowski J."/>
            <person name="Kampfer P."/>
            <person name="Glaeser S."/>
        </authorList>
    </citation>
    <scope>NUCLEOTIDE SEQUENCE [LARGE SCALE GENOMIC DNA]</scope>
    <source>
        <strain evidence="2 3">DSM 40224</strain>
    </source>
</reference>
<keyword evidence="3" id="KW-1185">Reference proteome</keyword>
<protein>
    <recommendedName>
        <fullName evidence="4">Holin</fullName>
    </recommendedName>
</protein>
<dbReference type="Proteomes" id="UP000053127">
    <property type="component" value="Unassembled WGS sequence"/>
</dbReference>
<keyword evidence="1" id="KW-0472">Membrane</keyword>
<evidence type="ECO:0008006" key="4">
    <source>
        <dbReference type="Google" id="ProtNLM"/>
    </source>
</evidence>
<proteinExistence type="predicted"/>